<dbReference type="HAMAP" id="MF_00409">
    <property type="entry name" value="LpxK"/>
    <property type="match status" value="1"/>
</dbReference>
<dbReference type="KEGG" id="tig:THII_1427"/>
<keyword evidence="11 13" id="KW-0443">Lipid metabolism</keyword>
<evidence type="ECO:0000256" key="4">
    <source>
        <dbReference type="ARBA" id="ARBA00016436"/>
    </source>
</evidence>
<keyword evidence="5 13" id="KW-0444">Lipid biosynthesis</keyword>
<keyword evidence="9 13" id="KW-0418">Kinase</keyword>
<evidence type="ECO:0000313" key="15">
    <source>
        <dbReference type="EMBL" id="BAP55724.1"/>
    </source>
</evidence>
<dbReference type="InterPro" id="IPR003758">
    <property type="entry name" value="LpxK"/>
</dbReference>
<accession>A0A090AF97</accession>
<proteinExistence type="inferred from homology"/>
<keyword evidence="7 13" id="KW-0808">Transferase</keyword>
<dbReference type="GO" id="GO:0009244">
    <property type="term" value="P:lipopolysaccharide core region biosynthetic process"/>
    <property type="evidence" value="ECO:0007669"/>
    <property type="project" value="TreeGrafter"/>
</dbReference>
<comment type="pathway">
    <text evidence="2 13">Glycolipid biosynthesis; lipid IV(A) biosynthesis; lipid IV(A) from (3R)-3-hydroxytetradecanoyl-[acyl-carrier-protein] and UDP-N-acetyl-alpha-D-glucosamine: step 6/6.</text>
</comment>
<keyword evidence="10 13" id="KW-0067">ATP-binding</keyword>
<sequence length="332" mass="37998">MNLDKIWYNNHPLTLALLPLSWLFCAAVKIRRQAYKMGLFHCQRVPIPVIVVGNITIGGTGKTPLVIWLGQFLKQHGFRPGIVSRGYGGKAKTWPQRVYHDTDPDLVGDEPILLVRHSSCPVVVAPQRFNAIQMLLAECDCNLIICDDGLQHYALHRDIEIVVIDGIRRHGNRHCLPAGPLREPLSRLKKVDFLITKSTSTLRYKFSMQYKAKILRGLVNEDITQPIEIFRGRRVHAIAGIGYPALFFNKLRDSGLKLYCHEFPDHYRYKKEDVYFNDDLPVIMTEKDAVKCQYFAGPQHWYLPIEAHLPNPFGKRLLNRLQGIIQNGQAIT</sequence>
<evidence type="ECO:0000256" key="6">
    <source>
        <dbReference type="ARBA" id="ARBA00022556"/>
    </source>
</evidence>
<evidence type="ECO:0000256" key="11">
    <source>
        <dbReference type="ARBA" id="ARBA00023098"/>
    </source>
</evidence>
<keyword evidence="14" id="KW-0812">Transmembrane</keyword>
<evidence type="ECO:0000256" key="9">
    <source>
        <dbReference type="ARBA" id="ARBA00022777"/>
    </source>
</evidence>
<evidence type="ECO:0000256" key="2">
    <source>
        <dbReference type="ARBA" id="ARBA00004870"/>
    </source>
</evidence>
<evidence type="ECO:0000256" key="10">
    <source>
        <dbReference type="ARBA" id="ARBA00022840"/>
    </source>
</evidence>
<feature type="transmembrane region" description="Helical" evidence="14">
    <location>
        <begin position="12"/>
        <end position="30"/>
    </location>
</feature>
<dbReference type="Proteomes" id="UP000031623">
    <property type="component" value="Chromosome"/>
</dbReference>
<dbReference type="NCBIfam" id="TIGR00682">
    <property type="entry name" value="lpxK"/>
    <property type="match status" value="1"/>
</dbReference>
<evidence type="ECO:0000256" key="13">
    <source>
        <dbReference type="HAMAP-Rule" id="MF_00409"/>
    </source>
</evidence>
<evidence type="ECO:0000256" key="7">
    <source>
        <dbReference type="ARBA" id="ARBA00022679"/>
    </source>
</evidence>
<name>A0A090AF97_9GAMM</name>
<dbReference type="EMBL" id="AP014633">
    <property type="protein sequence ID" value="BAP55724.1"/>
    <property type="molecule type" value="Genomic_DNA"/>
</dbReference>
<dbReference type="GO" id="GO:0005886">
    <property type="term" value="C:plasma membrane"/>
    <property type="evidence" value="ECO:0007669"/>
    <property type="project" value="TreeGrafter"/>
</dbReference>
<evidence type="ECO:0000256" key="8">
    <source>
        <dbReference type="ARBA" id="ARBA00022741"/>
    </source>
</evidence>
<dbReference type="SUPFAM" id="SSF52540">
    <property type="entry name" value="P-loop containing nucleoside triphosphate hydrolases"/>
    <property type="match status" value="1"/>
</dbReference>
<dbReference type="UniPathway" id="UPA00359">
    <property type="reaction ID" value="UER00482"/>
</dbReference>
<reference evidence="15 16" key="1">
    <citation type="journal article" date="2014" name="ISME J.">
        <title>Ecophysiology of Thioploca ingrica as revealed by the complete genome sequence supplemented with proteomic evidence.</title>
        <authorList>
            <person name="Kojima H."/>
            <person name="Ogura Y."/>
            <person name="Yamamoto N."/>
            <person name="Togashi T."/>
            <person name="Mori H."/>
            <person name="Watanabe T."/>
            <person name="Nemoto F."/>
            <person name="Kurokawa K."/>
            <person name="Hayashi T."/>
            <person name="Fukui M."/>
        </authorList>
    </citation>
    <scope>NUCLEOTIDE SEQUENCE [LARGE SCALE GENOMIC DNA]</scope>
</reference>
<evidence type="ECO:0000256" key="12">
    <source>
        <dbReference type="ARBA" id="ARBA00029757"/>
    </source>
</evidence>
<dbReference type="GO" id="GO:0009029">
    <property type="term" value="F:lipid-A 4'-kinase activity"/>
    <property type="evidence" value="ECO:0007669"/>
    <property type="project" value="UniProtKB-UniRule"/>
</dbReference>
<dbReference type="Pfam" id="PF02606">
    <property type="entry name" value="LpxK"/>
    <property type="match status" value="1"/>
</dbReference>
<evidence type="ECO:0000313" key="16">
    <source>
        <dbReference type="Proteomes" id="UP000031623"/>
    </source>
</evidence>
<comment type="similarity">
    <text evidence="13">Belongs to the LpxK family.</text>
</comment>
<keyword evidence="8 13" id="KW-0547">Nucleotide-binding</keyword>
<comment type="catalytic activity">
    <reaction evidence="13">
        <text>a lipid A disaccharide + ATP = a lipid IVA + ADP + H(+)</text>
        <dbReference type="Rhea" id="RHEA:67840"/>
        <dbReference type="ChEBI" id="CHEBI:15378"/>
        <dbReference type="ChEBI" id="CHEBI:30616"/>
        <dbReference type="ChEBI" id="CHEBI:176343"/>
        <dbReference type="ChEBI" id="CHEBI:176425"/>
        <dbReference type="ChEBI" id="CHEBI:456216"/>
        <dbReference type="EC" id="2.7.1.130"/>
    </reaction>
</comment>
<dbReference type="AlphaFoldDB" id="A0A090AF97"/>
<keyword evidence="16" id="KW-1185">Reference proteome</keyword>
<dbReference type="PANTHER" id="PTHR42724">
    <property type="entry name" value="TETRAACYLDISACCHARIDE 4'-KINASE"/>
    <property type="match status" value="1"/>
</dbReference>
<keyword evidence="14" id="KW-0472">Membrane</keyword>
<feature type="binding site" evidence="13">
    <location>
        <begin position="56"/>
        <end position="63"/>
    </location>
    <ligand>
        <name>ATP</name>
        <dbReference type="ChEBI" id="CHEBI:30616"/>
    </ligand>
</feature>
<dbReference type="OrthoDB" id="9766423at2"/>
<gene>
    <name evidence="13" type="primary">lpxK</name>
    <name evidence="15" type="ORF">THII_1427</name>
</gene>
<keyword evidence="14" id="KW-1133">Transmembrane helix</keyword>
<keyword evidence="6 13" id="KW-0441">Lipid A biosynthesis</keyword>
<dbReference type="HOGENOM" id="CLU_038816_2_0_6"/>
<organism evidence="15 16">
    <name type="scientific">Thioploca ingrica</name>
    <dbReference type="NCBI Taxonomy" id="40754"/>
    <lineage>
        <taxon>Bacteria</taxon>
        <taxon>Pseudomonadati</taxon>
        <taxon>Pseudomonadota</taxon>
        <taxon>Gammaproteobacteria</taxon>
        <taxon>Thiotrichales</taxon>
        <taxon>Thiotrichaceae</taxon>
        <taxon>Thioploca</taxon>
    </lineage>
</organism>
<dbReference type="GO" id="GO:0005524">
    <property type="term" value="F:ATP binding"/>
    <property type="evidence" value="ECO:0007669"/>
    <property type="project" value="UniProtKB-UniRule"/>
</dbReference>
<dbReference type="InterPro" id="IPR027417">
    <property type="entry name" value="P-loop_NTPase"/>
</dbReference>
<evidence type="ECO:0000256" key="5">
    <source>
        <dbReference type="ARBA" id="ARBA00022516"/>
    </source>
</evidence>
<evidence type="ECO:0000256" key="3">
    <source>
        <dbReference type="ARBA" id="ARBA00012071"/>
    </source>
</evidence>
<dbReference type="GO" id="GO:0009245">
    <property type="term" value="P:lipid A biosynthetic process"/>
    <property type="evidence" value="ECO:0007669"/>
    <property type="project" value="UniProtKB-UniRule"/>
</dbReference>
<evidence type="ECO:0000256" key="14">
    <source>
        <dbReference type="SAM" id="Phobius"/>
    </source>
</evidence>
<dbReference type="EC" id="2.7.1.130" evidence="3 13"/>
<protein>
    <recommendedName>
        <fullName evidence="4 13">Tetraacyldisaccharide 4'-kinase</fullName>
        <ecNumber evidence="3 13">2.7.1.130</ecNumber>
    </recommendedName>
    <alternativeName>
        <fullName evidence="12 13">Lipid A 4'-kinase</fullName>
    </alternativeName>
</protein>
<evidence type="ECO:0000256" key="1">
    <source>
        <dbReference type="ARBA" id="ARBA00002274"/>
    </source>
</evidence>
<dbReference type="PANTHER" id="PTHR42724:SF1">
    <property type="entry name" value="TETRAACYLDISACCHARIDE 4'-KINASE, MITOCHONDRIAL-RELATED"/>
    <property type="match status" value="1"/>
</dbReference>
<comment type="function">
    <text evidence="1 13">Transfers the gamma-phosphate of ATP to the 4'-position of a tetraacyldisaccharide 1-phosphate intermediate (termed DS-1-P) to form tetraacyldisaccharide 1,4'-bis-phosphate (lipid IVA).</text>
</comment>
<dbReference type="STRING" id="40754.THII_1427"/>